<dbReference type="InterPro" id="IPR007456">
    <property type="entry name" value="Smg"/>
</dbReference>
<name>A0A1V8M3R8_9GAMM</name>
<dbReference type="PANTHER" id="PTHR38692:SF1">
    <property type="entry name" value="PROTEIN SMG"/>
    <property type="match status" value="1"/>
</dbReference>
<dbReference type="PANTHER" id="PTHR38692">
    <property type="entry name" value="PROTEIN SMG"/>
    <property type="match status" value="1"/>
</dbReference>
<accession>A0A1V8M3R8</accession>
<gene>
    <name evidence="1" type="primary">smg</name>
    <name evidence="2" type="ORF">AU255_13955</name>
</gene>
<dbReference type="RefSeq" id="WP_080523580.1">
    <property type="nucleotide sequence ID" value="NZ_LPUF01000002.1"/>
</dbReference>
<dbReference type="EMBL" id="LPUF01000002">
    <property type="protein sequence ID" value="OQK16201.1"/>
    <property type="molecule type" value="Genomic_DNA"/>
</dbReference>
<dbReference type="STRING" id="1420851.AU255_13955"/>
<dbReference type="AlphaFoldDB" id="A0A1V8M3R8"/>
<evidence type="ECO:0000313" key="2">
    <source>
        <dbReference type="EMBL" id="OQK16201.1"/>
    </source>
</evidence>
<comment type="caution">
    <text evidence="2">The sequence shown here is derived from an EMBL/GenBank/DDBJ whole genome shotgun (WGS) entry which is preliminary data.</text>
</comment>
<evidence type="ECO:0000256" key="1">
    <source>
        <dbReference type="HAMAP-Rule" id="MF_00598"/>
    </source>
</evidence>
<dbReference type="Pfam" id="PF04361">
    <property type="entry name" value="DUF494"/>
    <property type="match status" value="1"/>
</dbReference>
<proteinExistence type="inferred from homology"/>
<reference evidence="2 3" key="1">
    <citation type="submission" date="2015-12" db="EMBL/GenBank/DDBJ databases">
        <authorList>
            <person name="Shamseldin A."/>
            <person name="Moawad H."/>
            <person name="Abd El-Rahim W.M."/>
            <person name="Sadowsky M.J."/>
        </authorList>
    </citation>
    <scope>NUCLEOTIDE SEQUENCE [LARGE SCALE GENOMIC DNA]</scope>
    <source>
        <strain evidence="2 3">WF1</strain>
    </source>
</reference>
<comment type="similarity">
    <text evidence="1">Belongs to the Smg family.</text>
</comment>
<dbReference type="HAMAP" id="MF_00598">
    <property type="entry name" value="Smg"/>
    <property type="match status" value="1"/>
</dbReference>
<keyword evidence="3" id="KW-1185">Reference proteome</keyword>
<organism evidence="2 3">
    <name type="scientific">Methyloprofundus sedimenti</name>
    <dbReference type="NCBI Taxonomy" id="1420851"/>
    <lineage>
        <taxon>Bacteria</taxon>
        <taxon>Pseudomonadati</taxon>
        <taxon>Pseudomonadota</taxon>
        <taxon>Gammaproteobacteria</taxon>
        <taxon>Methylococcales</taxon>
        <taxon>Methylococcaceae</taxon>
        <taxon>Methyloprofundus</taxon>
    </lineage>
</organism>
<evidence type="ECO:0000313" key="3">
    <source>
        <dbReference type="Proteomes" id="UP000191980"/>
    </source>
</evidence>
<sequence length="155" mass="17941">MTEDIFDVLIYLFENYMDSEIDIIPDTDILQTELKAAGFNSGIILKAFEWLDTLALQEEPIFKSEKNFRIFCAEECHKLDIECRSFILFLQDMNILNSVSRELVIDRAMAVDNKNVSIEELKWIALIVLLSQADEELAIAHMENIIYQDTPAFLN</sequence>
<dbReference type="Proteomes" id="UP000191980">
    <property type="component" value="Unassembled WGS sequence"/>
</dbReference>
<dbReference type="OrthoDB" id="9788984at2"/>
<protein>
    <recommendedName>
        <fullName evidence="1">Protein Smg homolog</fullName>
    </recommendedName>
</protein>